<feature type="region of interest" description="Disordered" evidence="3">
    <location>
        <begin position="1"/>
        <end position="64"/>
    </location>
</feature>
<keyword evidence="1 5" id="KW-0489">Methyltransferase</keyword>
<dbReference type="PANTHER" id="PTHR43861:SF1">
    <property type="entry name" value="TRANS-ACONITATE 2-METHYLTRANSFERASE"/>
    <property type="match status" value="1"/>
</dbReference>
<evidence type="ECO:0000256" key="3">
    <source>
        <dbReference type="SAM" id="MobiDB-lite"/>
    </source>
</evidence>
<reference evidence="5 6" key="1">
    <citation type="submission" date="2019-04" db="EMBL/GenBank/DDBJ databases">
        <title>Methylomes of two halophilic Archaea, Haloarcula marismortui and Haloferax mediterranei.</title>
        <authorList>
            <person name="DasSarma S."/>
            <person name="DasSarma P."/>
            <person name="DasSarma S."/>
            <person name="Fomenkov A."/>
            <person name="Vincze T."/>
            <person name="Anton B.P."/>
            <person name="Roberts R.J."/>
        </authorList>
    </citation>
    <scope>NUCLEOTIDE SEQUENCE [LARGE SCALE GENOMIC DNA]</scope>
    <source>
        <strain evidence="6">ATCC 33500 / DSM 1411 / JCM 8866 / NBRC 14739 / NCIMB 2177 / R-4</strain>
    </source>
</reference>
<dbReference type="GO" id="GO:0008168">
    <property type="term" value="F:methyltransferase activity"/>
    <property type="evidence" value="ECO:0007669"/>
    <property type="project" value="UniProtKB-KW"/>
</dbReference>
<dbReference type="AlphaFoldDB" id="A0A4P8PB02"/>
<dbReference type="Proteomes" id="UP000299011">
    <property type="component" value="Chromosome"/>
</dbReference>
<dbReference type="GeneID" id="40155993"/>
<dbReference type="RefSeq" id="WP_081603712.1">
    <property type="nucleotide sequence ID" value="NZ_AOLO01000007.1"/>
</dbReference>
<name>A0A4P8PB02_HALMT</name>
<sequence length="280" mass="30456">MALPSSVEQYWSKLRPQSRSQSQSRSQPQSRSQSQSRSQPQSRSQSQSRSQPQSRSQSQSPATISQSFYTRWARLYDTLARRAPGSGTVRSEAADALALSPGDTVVEMGCGTGANLSYLAERVGPEGTVVGIDFSPGVLAVARERVREYPNVRLVRADATRPPIQKHAPDAVLATFVSGMFSDPAAVVSSWADLVGPGGRLCLVDLAETTVSTWRTLNPVFRTLVRMTAPPGARTMRGSPTEMLNERLVAAHRALESRCRVTHRRTHVLGFARIRAGVVA</sequence>
<dbReference type="Pfam" id="PF13649">
    <property type="entry name" value="Methyltransf_25"/>
    <property type="match status" value="1"/>
</dbReference>
<accession>A0A4P8PB02</accession>
<evidence type="ECO:0000256" key="2">
    <source>
        <dbReference type="ARBA" id="ARBA00022679"/>
    </source>
</evidence>
<evidence type="ECO:0000313" key="6">
    <source>
        <dbReference type="Proteomes" id="UP000299011"/>
    </source>
</evidence>
<dbReference type="InterPro" id="IPR041698">
    <property type="entry name" value="Methyltransf_25"/>
</dbReference>
<dbReference type="PANTHER" id="PTHR43861">
    <property type="entry name" value="TRANS-ACONITATE 2-METHYLTRANSFERASE-RELATED"/>
    <property type="match status" value="1"/>
</dbReference>
<dbReference type="InterPro" id="IPR029063">
    <property type="entry name" value="SAM-dependent_MTases_sf"/>
</dbReference>
<dbReference type="CDD" id="cd02440">
    <property type="entry name" value="AdoMet_MTases"/>
    <property type="match status" value="1"/>
</dbReference>
<evidence type="ECO:0000256" key="1">
    <source>
        <dbReference type="ARBA" id="ARBA00022603"/>
    </source>
</evidence>
<dbReference type="EMBL" id="CP039139">
    <property type="protein sequence ID" value="QCQ74868.1"/>
    <property type="molecule type" value="Genomic_DNA"/>
</dbReference>
<organism evidence="5 6">
    <name type="scientific">Haloferax mediterranei (strain ATCC 33500 / DSM 1411 / JCM 8866 / NBRC 14739 / NCIMB 2177 / R-4)</name>
    <name type="common">Halobacterium mediterranei</name>
    <dbReference type="NCBI Taxonomy" id="523841"/>
    <lineage>
        <taxon>Archaea</taxon>
        <taxon>Methanobacteriati</taxon>
        <taxon>Methanobacteriota</taxon>
        <taxon>Stenosarchaea group</taxon>
        <taxon>Halobacteria</taxon>
        <taxon>Halobacteriales</taxon>
        <taxon>Haloferacaceae</taxon>
        <taxon>Haloferax</taxon>
    </lineage>
</organism>
<gene>
    <name evidence="5" type="ORF">E6P09_06210</name>
</gene>
<keyword evidence="2 5" id="KW-0808">Transferase</keyword>
<dbReference type="OrthoDB" id="182741at2157"/>
<feature type="domain" description="Methyltransferase" evidence="4">
    <location>
        <begin position="105"/>
        <end position="199"/>
    </location>
</feature>
<dbReference type="Gene3D" id="3.40.50.150">
    <property type="entry name" value="Vaccinia Virus protein VP39"/>
    <property type="match status" value="1"/>
</dbReference>
<dbReference type="GO" id="GO:0032259">
    <property type="term" value="P:methylation"/>
    <property type="evidence" value="ECO:0007669"/>
    <property type="project" value="UniProtKB-KW"/>
</dbReference>
<evidence type="ECO:0000259" key="4">
    <source>
        <dbReference type="Pfam" id="PF13649"/>
    </source>
</evidence>
<protein>
    <submittedName>
        <fullName evidence="5">Methyltransferase domain-containing protein</fullName>
    </submittedName>
</protein>
<dbReference type="SUPFAM" id="SSF53335">
    <property type="entry name" value="S-adenosyl-L-methionine-dependent methyltransferases"/>
    <property type="match status" value="1"/>
</dbReference>
<proteinExistence type="predicted"/>
<feature type="compositionally biased region" description="Low complexity" evidence="3">
    <location>
        <begin position="15"/>
        <end position="61"/>
    </location>
</feature>
<evidence type="ECO:0000313" key="5">
    <source>
        <dbReference type="EMBL" id="QCQ74868.1"/>
    </source>
</evidence>